<evidence type="ECO:0000313" key="2">
    <source>
        <dbReference type="Proteomes" id="UP001054252"/>
    </source>
</evidence>
<organism evidence="1 2">
    <name type="scientific">Rubroshorea leprosula</name>
    <dbReference type="NCBI Taxonomy" id="152421"/>
    <lineage>
        <taxon>Eukaryota</taxon>
        <taxon>Viridiplantae</taxon>
        <taxon>Streptophyta</taxon>
        <taxon>Embryophyta</taxon>
        <taxon>Tracheophyta</taxon>
        <taxon>Spermatophyta</taxon>
        <taxon>Magnoliopsida</taxon>
        <taxon>eudicotyledons</taxon>
        <taxon>Gunneridae</taxon>
        <taxon>Pentapetalae</taxon>
        <taxon>rosids</taxon>
        <taxon>malvids</taxon>
        <taxon>Malvales</taxon>
        <taxon>Dipterocarpaceae</taxon>
        <taxon>Rubroshorea</taxon>
    </lineage>
</organism>
<protein>
    <submittedName>
        <fullName evidence="1">Uncharacterized protein</fullName>
    </submittedName>
</protein>
<sequence length="41" mass="4921">MVGRRNPKLIFLRGTSFMLRMYNQAILHLFAPYSNYLCNNR</sequence>
<accession>A0AAV5KAH9</accession>
<name>A0AAV5KAH9_9ROSI</name>
<proteinExistence type="predicted"/>
<dbReference type="EMBL" id="BPVZ01000057">
    <property type="protein sequence ID" value="GKV21468.1"/>
    <property type="molecule type" value="Genomic_DNA"/>
</dbReference>
<evidence type="ECO:0000313" key="1">
    <source>
        <dbReference type="EMBL" id="GKV21468.1"/>
    </source>
</evidence>
<reference evidence="1 2" key="1">
    <citation type="journal article" date="2021" name="Commun. Biol.">
        <title>The genome of Shorea leprosula (Dipterocarpaceae) highlights the ecological relevance of drought in aseasonal tropical rainforests.</title>
        <authorList>
            <person name="Ng K.K.S."/>
            <person name="Kobayashi M.J."/>
            <person name="Fawcett J.A."/>
            <person name="Hatakeyama M."/>
            <person name="Paape T."/>
            <person name="Ng C.H."/>
            <person name="Ang C.C."/>
            <person name="Tnah L.H."/>
            <person name="Lee C.T."/>
            <person name="Nishiyama T."/>
            <person name="Sese J."/>
            <person name="O'Brien M.J."/>
            <person name="Copetti D."/>
            <person name="Mohd Noor M.I."/>
            <person name="Ong R.C."/>
            <person name="Putra M."/>
            <person name="Sireger I.Z."/>
            <person name="Indrioko S."/>
            <person name="Kosugi Y."/>
            <person name="Izuno A."/>
            <person name="Isagi Y."/>
            <person name="Lee S.L."/>
            <person name="Shimizu K.K."/>
        </authorList>
    </citation>
    <scope>NUCLEOTIDE SEQUENCE [LARGE SCALE GENOMIC DNA]</scope>
    <source>
        <strain evidence="1">214</strain>
    </source>
</reference>
<dbReference type="AlphaFoldDB" id="A0AAV5KAH9"/>
<keyword evidence="2" id="KW-1185">Reference proteome</keyword>
<comment type="caution">
    <text evidence="1">The sequence shown here is derived from an EMBL/GenBank/DDBJ whole genome shotgun (WGS) entry which is preliminary data.</text>
</comment>
<gene>
    <name evidence="1" type="ORF">SLEP1_g31446</name>
</gene>
<dbReference type="Proteomes" id="UP001054252">
    <property type="component" value="Unassembled WGS sequence"/>
</dbReference>